<dbReference type="InterPro" id="IPR052894">
    <property type="entry name" value="AsmA-related"/>
</dbReference>
<accession>A0A6L3ZLL3</accession>
<evidence type="ECO:0000313" key="3">
    <source>
        <dbReference type="Proteomes" id="UP000484164"/>
    </source>
</evidence>
<dbReference type="GO" id="GO:0090313">
    <property type="term" value="P:regulation of protein targeting to membrane"/>
    <property type="evidence" value="ECO:0007669"/>
    <property type="project" value="TreeGrafter"/>
</dbReference>
<dbReference type="GO" id="GO:0005886">
    <property type="term" value="C:plasma membrane"/>
    <property type="evidence" value="ECO:0007669"/>
    <property type="project" value="TreeGrafter"/>
</dbReference>
<comment type="caution">
    <text evidence="2">The sequence shown here is derived from an EMBL/GenBank/DDBJ whole genome shotgun (WGS) entry which is preliminary data.</text>
</comment>
<dbReference type="Proteomes" id="UP000484164">
    <property type="component" value="Unassembled WGS sequence"/>
</dbReference>
<dbReference type="PANTHER" id="PTHR30441:SF8">
    <property type="entry name" value="DUF748 DOMAIN-CONTAINING PROTEIN"/>
    <property type="match status" value="1"/>
</dbReference>
<dbReference type="RefSeq" id="WP_151692728.1">
    <property type="nucleotide sequence ID" value="NZ_BMGX01000002.1"/>
</dbReference>
<dbReference type="CDD" id="cd06503">
    <property type="entry name" value="ATP-synt_Fo_b"/>
    <property type="match status" value="1"/>
</dbReference>
<evidence type="ECO:0000313" key="2">
    <source>
        <dbReference type="EMBL" id="KAB2818040.1"/>
    </source>
</evidence>
<dbReference type="OrthoDB" id="596403at2"/>
<proteinExistence type="predicted"/>
<dbReference type="EMBL" id="WBVQ01000001">
    <property type="protein sequence ID" value="KAB2818040.1"/>
    <property type="molecule type" value="Genomic_DNA"/>
</dbReference>
<organism evidence="2 3">
    <name type="scientific">Phaeocystidibacter marisrubri</name>
    <dbReference type="NCBI Taxonomy" id="1577780"/>
    <lineage>
        <taxon>Bacteria</taxon>
        <taxon>Pseudomonadati</taxon>
        <taxon>Bacteroidota</taxon>
        <taxon>Flavobacteriia</taxon>
        <taxon>Flavobacteriales</taxon>
        <taxon>Phaeocystidibacteraceae</taxon>
        <taxon>Phaeocystidibacter</taxon>
    </lineage>
</organism>
<sequence>MKKILRFFFILILLLLAAVFLLPIIFKDQIFDMVNEESNNHIKGEVVIEDMSLSLFSDFPNLTLGLDGLDVIGEGDFADMSLVKAGNISVEIDLFSAISGTQLEIESIVISDADLYVLILPDGTANYDIARESTDSTAVEEESGEASAAYSLSLKEFRLDHVNLVYDDRQGDMYAKIDDLNHRLSGDFSEDVVDMTTRTTIESLDVAMGSASYLRQTKVEANVNMNFVTESGVLTLEDNSVVLNGLTLNAEGSVKMGDQMDLDLKFNAPSTSFAEVLSLIPEIFYRDFEDIQTSGTFALNGFVKGTLDESDVLPALGLNLSVANASFKYPDLPAGAEKLNVEVHISKPVGTADATVIDIPKMSGLLANQPVDARLHLEHPISDPEIDMYVLADLDLVKVEQMVPQEDLTYRGRVVTDLAVKGKMSDFEKQNLSAVEVGGNVALSKFSATTSSFGLPVEIDTVSMAWEPELVRIPVMSGKMGKSDFNGSGTLDNIMSYVLTDTTLRGRFRVNSTLLDLNELAAAAPASEAPVADSASSEPMEVVRIPTNIDMDIRAEVAEILYDDMVLHETRGQLTVVEGVASLIGFKMETLGGEIAMDGTYDSRPLQPEVLFGMNLKELNVAEAASTISMLKTYAPILEKATGNLSTSFDMNAFLGSDMTPDLSTVSASGILKTIGLKVEPDVMQKIASKLNNDEYGRILLGNSNISFQVENGRLSVQPFDVKIGGQSATISGSNGLDQSLNYTIDTKLPINSIKVPQEVAALGITGDIDVQLEIGGTVTSPTISTNFGSITQGIQNQVQQIIQSSIDSAKGAAIDRVNEEAEKIMAAAREQAQKVKDEAKRQADRIRSEARNTAQQIKDEAKRQGDKLIEEAGGNPLKKAAAETAARRLNSEAETRANQLIQEADARAKKLEDEAQQRADRIIAEAEARAKIDN</sequence>
<evidence type="ECO:0000256" key="1">
    <source>
        <dbReference type="SAM" id="MobiDB-lite"/>
    </source>
</evidence>
<gene>
    <name evidence="2" type="ORF">F8C82_06465</name>
</gene>
<feature type="region of interest" description="Disordered" evidence="1">
    <location>
        <begin position="875"/>
        <end position="897"/>
    </location>
</feature>
<name>A0A6L3ZLL3_9FLAO</name>
<dbReference type="AlphaFoldDB" id="A0A6L3ZLL3"/>
<protein>
    <submittedName>
        <fullName evidence="2">Uncharacterized protein</fullName>
    </submittedName>
</protein>
<dbReference type="PANTHER" id="PTHR30441">
    <property type="entry name" value="DUF748 DOMAIN-CONTAINING PROTEIN"/>
    <property type="match status" value="1"/>
</dbReference>
<feature type="compositionally biased region" description="Basic and acidic residues" evidence="1">
    <location>
        <begin position="886"/>
        <end position="896"/>
    </location>
</feature>
<keyword evidence="3" id="KW-1185">Reference proteome</keyword>
<reference evidence="2 3" key="1">
    <citation type="submission" date="2019-10" db="EMBL/GenBank/DDBJ databases">
        <title>Genome sequence of Phaeocystidibacter marisrubri JCM30614 (type strain).</title>
        <authorList>
            <person name="Bowman J.P."/>
        </authorList>
    </citation>
    <scope>NUCLEOTIDE SEQUENCE [LARGE SCALE GENOMIC DNA]</scope>
    <source>
        <strain evidence="2 3">JCM 30614</strain>
    </source>
</reference>